<organism evidence="11 12">
    <name type="scientific">Faecalicatena contorta</name>
    <dbReference type="NCBI Taxonomy" id="39482"/>
    <lineage>
        <taxon>Bacteria</taxon>
        <taxon>Bacillati</taxon>
        <taxon>Bacillota</taxon>
        <taxon>Clostridia</taxon>
        <taxon>Lachnospirales</taxon>
        <taxon>Lachnospiraceae</taxon>
        <taxon>Faecalicatena</taxon>
    </lineage>
</organism>
<evidence type="ECO:0000313" key="11">
    <source>
        <dbReference type="EMBL" id="SUQ13711.1"/>
    </source>
</evidence>
<dbReference type="InterPro" id="IPR001179">
    <property type="entry name" value="PPIase_FKBP_dom"/>
</dbReference>
<evidence type="ECO:0000256" key="3">
    <source>
        <dbReference type="ARBA" id="ARBA00022618"/>
    </source>
</evidence>
<dbReference type="GO" id="GO:0015031">
    <property type="term" value="P:protein transport"/>
    <property type="evidence" value="ECO:0007669"/>
    <property type="project" value="InterPro"/>
</dbReference>
<dbReference type="Proteomes" id="UP000254051">
    <property type="component" value="Unassembled WGS sequence"/>
</dbReference>
<name>A0A315ZYC2_9FIRM</name>
<dbReference type="AlphaFoldDB" id="A0A315ZYC2"/>
<evidence type="ECO:0000256" key="4">
    <source>
        <dbReference type="ARBA" id="ARBA00023110"/>
    </source>
</evidence>
<dbReference type="EMBL" id="UHJJ01000004">
    <property type="protein sequence ID" value="SUQ13711.1"/>
    <property type="molecule type" value="Genomic_DNA"/>
</dbReference>
<dbReference type="InterPro" id="IPR008880">
    <property type="entry name" value="Trigger_fac_C"/>
</dbReference>
<evidence type="ECO:0000259" key="10">
    <source>
        <dbReference type="PROSITE" id="PS50059"/>
    </source>
</evidence>
<keyword evidence="4 7" id="KW-0697">Rotamase</keyword>
<dbReference type="EC" id="5.2.1.8" evidence="7"/>
<evidence type="ECO:0000256" key="5">
    <source>
        <dbReference type="ARBA" id="ARBA00023235"/>
    </source>
</evidence>
<dbReference type="InterPro" id="IPR046357">
    <property type="entry name" value="PPIase_dom_sf"/>
</dbReference>
<dbReference type="InterPro" id="IPR005215">
    <property type="entry name" value="Trig_fac"/>
</dbReference>
<dbReference type="SUPFAM" id="SSF109998">
    <property type="entry name" value="Triger factor/SurA peptide-binding domain-like"/>
    <property type="match status" value="1"/>
</dbReference>
<reference evidence="12" key="1">
    <citation type="submission" date="2017-07" db="EMBL/GenBank/DDBJ databases">
        <authorList>
            <person name="Varghese N."/>
            <person name="Submissions S."/>
        </authorList>
    </citation>
    <scope>NUCLEOTIDE SEQUENCE [LARGE SCALE GENOMIC DNA]</scope>
    <source>
        <strain evidence="12">NLAE-zl-C134</strain>
    </source>
</reference>
<dbReference type="Gene3D" id="3.10.50.40">
    <property type="match status" value="1"/>
</dbReference>
<dbReference type="Pfam" id="PF00254">
    <property type="entry name" value="FKBP_C"/>
    <property type="match status" value="1"/>
</dbReference>
<evidence type="ECO:0000256" key="1">
    <source>
        <dbReference type="ARBA" id="ARBA00000971"/>
    </source>
</evidence>
<evidence type="ECO:0000256" key="8">
    <source>
        <dbReference type="SAM" id="Coils"/>
    </source>
</evidence>
<dbReference type="GO" id="GO:0051301">
    <property type="term" value="P:cell division"/>
    <property type="evidence" value="ECO:0007669"/>
    <property type="project" value="UniProtKB-KW"/>
</dbReference>
<comment type="subcellular location">
    <subcellularLocation>
        <location evidence="2">Cytoplasm</location>
    </subcellularLocation>
</comment>
<protein>
    <recommendedName>
        <fullName evidence="7">peptidylprolyl isomerase</fullName>
        <ecNumber evidence="7">5.2.1.8</ecNumber>
    </recommendedName>
</protein>
<dbReference type="NCBIfam" id="TIGR00115">
    <property type="entry name" value="tig"/>
    <property type="match status" value="1"/>
</dbReference>
<dbReference type="GO" id="GO:0006457">
    <property type="term" value="P:protein folding"/>
    <property type="evidence" value="ECO:0007669"/>
    <property type="project" value="InterPro"/>
</dbReference>
<evidence type="ECO:0000256" key="9">
    <source>
        <dbReference type="SAM" id="SignalP"/>
    </source>
</evidence>
<keyword evidence="9" id="KW-0732">Signal</keyword>
<keyword evidence="6" id="KW-0131">Cell cycle</keyword>
<evidence type="ECO:0000256" key="2">
    <source>
        <dbReference type="ARBA" id="ARBA00004496"/>
    </source>
</evidence>
<dbReference type="InterPro" id="IPR037041">
    <property type="entry name" value="Trigger_fac_C_sf"/>
</dbReference>
<dbReference type="OrthoDB" id="9767721at2"/>
<feature type="chain" id="PRO_5043163516" description="peptidylprolyl isomerase" evidence="9">
    <location>
        <begin position="20"/>
        <end position="364"/>
    </location>
</feature>
<feature type="coiled-coil region" evidence="8">
    <location>
        <begin position="179"/>
        <end position="210"/>
    </location>
</feature>
<dbReference type="PROSITE" id="PS51257">
    <property type="entry name" value="PROKAR_LIPOPROTEIN"/>
    <property type="match status" value="1"/>
</dbReference>
<evidence type="ECO:0000256" key="6">
    <source>
        <dbReference type="ARBA" id="ARBA00023306"/>
    </source>
</evidence>
<comment type="catalytic activity">
    <reaction evidence="1 7">
        <text>[protein]-peptidylproline (omega=180) = [protein]-peptidylproline (omega=0)</text>
        <dbReference type="Rhea" id="RHEA:16237"/>
        <dbReference type="Rhea" id="RHEA-COMP:10747"/>
        <dbReference type="Rhea" id="RHEA-COMP:10748"/>
        <dbReference type="ChEBI" id="CHEBI:83833"/>
        <dbReference type="ChEBI" id="CHEBI:83834"/>
        <dbReference type="EC" id="5.2.1.8"/>
    </reaction>
</comment>
<dbReference type="SUPFAM" id="SSF54534">
    <property type="entry name" value="FKBP-like"/>
    <property type="match status" value="1"/>
</dbReference>
<keyword evidence="5 7" id="KW-0413">Isomerase</keyword>
<evidence type="ECO:0000256" key="7">
    <source>
        <dbReference type="PROSITE-ProRule" id="PRU00277"/>
    </source>
</evidence>
<sequence>MKKKTLAVTLSVLMVTLLAGCSKELSNEYVTIKQYEGLEVAQVETPKVSDEQVENTVNGNLSAAATSEEITDRAAQEGDIVNIDYKGTVDGVEFEGGSATGASLQLGSQSYIGANGEHKGFEEQVAGHNIGENFDITVQFPADYQNADMADKVAVFNITLNGITVSKVPELTDEWVKANSEKSKTIEEYKAEIKKQLEESSKESADATLQTGVMDALLAQTEVKKYPDGEVDKQLQTIKEYYEGMAQAYGMEFADFAEQYMGLSADDFNTQAKEAAEQSVARKLACELIAKKKKLEPSDKEYEKQIKEYAEDSGYDDVDAFKEQAGEDVLKTTILQQKVAEYLVDKCVQVEQTGENTTDSSAKE</sequence>
<dbReference type="RefSeq" id="WP_109709852.1">
    <property type="nucleotide sequence ID" value="NZ_QGDS01000004.1"/>
</dbReference>
<dbReference type="GO" id="GO:0005737">
    <property type="term" value="C:cytoplasm"/>
    <property type="evidence" value="ECO:0007669"/>
    <property type="project" value="UniProtKB-SubCell"/>
</dbReference>
<keyword evidence="12" id="KW-1185">Reference proteome</keyword>
<keyword evidence="3" id="KW-0132">Cell division</keyword>
<dbReference type="PROSITE" id="PS50059">
    <property type="entry name" value="FKBP_PPIASE"/>
    <property type="match status" value="1"/>
</dbReference>
<dbReference type="GO" id="GO:0003755">
    <property type="term" value="F:peptidyl-prolyl cis-trans isomerase activity"/>
    <property type="evidence" value="ECO:0007669"/>
    <property type="project" value="UniProtKB-KW"/>
</dbReference>
<evidence type="ECO:0000313" key="12">
    <source>
        <dbReference type="Proteomes" id="UP000254051"/>
    </source>
</evidence>
<dbReference type="Pfam" id="PF05698">
    <property type="entry name" value="Trigger_C"/>
    <property type="match status" value="1"/>
</dbReference>
<feature type="signal peptide" evidence="9">
    <location>
        <begin position="1"/>
        <end position="19"/>
    </location>
</feature>
<gene>
    <name evidence="11" type="ORF">SAMN05216529_10422</name>
</gene>
<proteinExistence type="predicted"/>
<dbReference type="Gene3D" id="1.10.3120.10">
    <property type="entry name" value="Trigger factor, C-terminal domain"/>
    <property type="match status" value="1"/>
</dbReference>
<accession>A0A315ZYC2</accession>
<keyword evidence="8" id="KW-0175">Coiled coil</keyword>
<feature type="domain" description="PPIase FKBP-type" evidence="10">
    <location>
        <begin position="78"/>
        <end position="174"/>
    </location>
</feature>
<dbReference type="InterPro" id="IPR027304">
    <property type="entry name" value="Trigger_fact/SurA_dom_sf"/>
</dbReference>